<accession>A0A8H6FJH7</accession>
<protein>
    <submittedName>
        <fullName evidence="1">Uncharacterized protein</fullName>
    </submittedName>
</protein>
<sequence>MLGSFLRHGLSREEAESEAALEMARYHSYGYQSYFPLLDYNAQGALALEGGN</sequence>
<name>A0A8H6FJH7_9LECA</name>
<proteinExistence type="predicted"/>
<dbReference type="EMBL" id="JACCJC010000070">
    <property type="protein sequence ID" value="KAF6229705.1"/>
    <property type="molecule type" value="Genomic_DNA"/>
</dbReference>
<evidence type="ECO:0000313" key="2">
    <source>
        <dbReference type="Proteomes" id="UP000578531"/>
    </source>
</evidence>
<keyword evidence="2" id="KW-1185">Reference proteome</keyword>
<organism evidence="1 2">
    <name type="scientific">Letharia columbiana</name>
    <dbReference type="NCBI Taxonomy" id="112416"/>
    <lineage>
        <taxon>Eukaryota</taxon>
        <taxon>Fungi</taxon>
        <taxon>Dikarya</taxon>
        <taxon>Ascomycota</taxon>
        <taxon>Pezizomycotina</taxon>
        <taxon>Lecanoromycetes</taxon>
        <taxon>OSLEUM clade</taxon>
        <taxon>Lecanoromycetidae</taxon>
        <taxon>Lecanorales</taxon>
        <taxon>Lecanorineae</taxon>
        <taxon>Parmeliaceae</taxon>
        <taxon>Letharia</taxon>
    </lineage>
</organism>
<reference evidence="1 2" key="1">
    <citation type="journal article" date="2020" name="Genomics">
        <title>Complete, high-quality genomes from long-read metagenomic sequencing of two wolf lichen thalli reveals enigmatic genome architecture.</title>
        <authorList>
            <person name="McKenzie S.K."/>
            <person name="Walston R.F."/>
            <person name="Allen J.L."/>
        </authorList>
    </citation>
    <scope>NUCLEOTIDE SEQUENCE [LARGE SCALE GENOMIC DNA]</scope>
    <source>
        <strain evidence="1">WasteWater2</strain>
    </source>
</reference>
<evidence type="ECO:0000313" key="1">
    <source>
        <dbReference type="EMBL" id="KAF6229705.1"/>
    </source>
</evidence>
<gene>
    <name evidence="1" type="ORF">HO173_011351</name>
</gene>
<dbReference type="RefSeq" id="XP_037159897.1">
    <property type="nucleotide sequence ID" value="XM_037313232.1"/>
</dbReference>
<dbReference type="GeneID" id="59292994"/>
<comment type="caution">
    <text evidence="1">The sequence shown here is derived from an EMBL/GenBank/DDBJ whole genome shotgun (WGS) entry which is preliminary data.</text>
</comment>
<dbReference type="Proteomes" id="UP000578531">
    <property type="component" value="Unassembled WGS sequence"/>
</dbReference>
<dbReference type="AlphaFoldDB" id="A0A8H6FJH7"/>